<name>A0ACC2T6U7_9FUNG</name>
<gene>
    <name evidence="1" type="ORF">DSO57_1010079</name>
</gene>
<evidence type="ECO:0000313" key="2">
    <source>
        <dbReference type="Proteomes" id="UP001165960"/>
    </source>
</evidence>
<proteinExistence type="predicted"/>
<dbReference type="EMBL" id="QTSX02003583">
    <property type="protein sequence ID" value="KAJ9070257.1"/>
    <property type="molecule type" value="Genomic_DNA"/>
</dbReference>
<keyword evidence="2" id="KW-1185">Reference proteome</keyword>
<organism evidence="1 2">
    <name type="scientific">Entomophthora muscae</name>
    <dbReference type="NCBI Taxonomy" id="34485"/>
    <lineage>
        <taxon>Eukaryota</taxon>
        <taxon>Fungi</taxon>
        <taxon>Fungi incertae sedis</taxon>
        <taxon>Zoopagomycota</taxon>
        <taxon>Entomophthoromycotina</taxon>
        <taxon>Entomophthoromycetes</taxon>
        <taxon>Entomophthorales</taxon>
        <taxon>Entomophthoraceae</taxon>
        <taxon>Entomophthora</taxon>
    </lineage>
</organism>
<sequence length="94" mass="10058">MSSFNNNQVNKLFPGLDKIMQGYTGSLNSEASVYGHSQPAGPAASTTQECVLSPATSSMALFAHHAQAAMWRIQVQSVHPAIILPLTLITITFL</sequence>
<accession>A0ACC2T6U7</accession>
<reference evidence="1" key="1">
    <citation type="submission" date="2022-04" db="EMBL/GenBank/DDBJ databases">
        <title>Genome of the entomopathogenic fungus Entomophthora muscae.</title>
        <authorList>
            <person name="Elya C."/>
            <person name="Lovett B.R."/>
            <person name="Lee E."/>
            <person name="Macias A.M."/>
            <person name="Hajek A.E."/>
            <person name="De Bivort B.L."/>
            <person name="Kasson M.T."/>
            <person name="De Fine Licht H.H."/>
            <person name="Stajich J.E."/>
        </authorList>
    </citation>
    <scope>NUCLEOTIDE SEQUENCE</scope>
    <source>
        <strain evidence="1">Berkeley</strain>
    </source>
</reference>
<dbReference type="Proteomes" id="UP001165960">
    <property type="component" value="Unassembled WGS sequence"/>
</dbReference>
<protein>
    <submittedName>
        <fullName evidence="1">Uncharacterized protein</fullName>
    </submittedName>
</protein>
<evidence type="ECO:0000313" key="1">
    <source>
        <dbReference type="EMBL" id="KAJ9070257.1"/>
    </source>
</evidence>
<comment type="caution">
    <text evidence="1">The sequence shown here is derived from an EMBL/GenBank/DDBJ whole genome shotgun (WGS) entry which is preliminary data.</text>
</comment>